<feature type="domain" description="SGNH hydrolase-type esterase" evidence="1">
    <location>
        <begin position="8"/>
        <end position="199"/>
    </location>
</feature>
<keyword evidence="3" id="KW-1185">Reference proteome</keyword>
<dbReference type="AlphaFoldDB" id="A0A917SRI9"/>
<dbReference type="Pfam" id="PF13472">
    <property type="entry name" value="Lipase_GDSL_2"/>
    <property type="match status" value="1"/>
</dbReference>
<dbReference type="InterPro" id="IPR051532">
    <property type="entry name" value="Ester_Hydrolysis_Enzymes"/>
</dbReference>
<dbReference type="InterPro" id="IPR036514">
    <property type="entry name" value="SGNH_hydro_sf"/>
</dbReference>
<reference evidence="2" key="2">
    <citation type="submission" date="2020-09" db="EMBL/GenBank/DDBJ databases">
        <authorList>
            <person name="Sun Q."/>
            <person name="Zhou Y."/>
        </authorList>
    </citation>
    <scope>NUCLEOTIDE SEQUENCE</scope>
    <source>
        <strain evidence="2">CGMCC 4.7308</strain>
    </source>
</reference>
<protein>
    <submittedName>
        <fullName evidence="2">Hydrolase</fullName>
    </submittedName>
</protein>
<comment type="caution">
    <text evidence="2">The sequence shown here is derived from an EMBL/GenBank/DDBJ whole genome shotgun (WGS) entry which is preliminary data.</text>
</comment>
<dbReference type="SUPFAM" id="SSF52266">
    <property type="entry name" value="SGNH hydrolase"/>
    <property type="match status" value="1"/>
</dbReference>
<dbReference type="EMBL" id="BMNA01000002">
    <property type="protein sequence ID" value="GGL92541.1"/>
    <property type="molecule type" value="Genomic_DNA"/>
</dbReference>
<accession>A0A917SRI9</accession>
<dbReference type="InterPro" id="IPR013830">
    <property type="entry name" value="SGNH_hydro"/>
</dbReference>
<dbReference type="RefSeq" id="WP_188940440.1">
    <property type="nucleotide sequence ID" value="NZ_BMNA01000002.1"/>
</dbReference>
<dbReference type="GO" id="GO:0016787">
    <property type="term" value="F:hydrolase activity"/>
    <property type="evidence" value="ECO:0007669"/>
    <property type="project" value="UniProtKB-KW"/>
</dbReference>
<organism evidence="2 3">
    <name type="scientific">Nakamurella endophytica</name>
    <dbReference type="NCBI Taxonomy" id="1748367"/>
    <lineage>
        <taxon>Bacteria</taxon>
        <taxon>Bacillati</taxon>
        <taxon>Actinomycetota</taxon>
        <taxon>Actinomycetes</taxon>
        <taxon>Nakamurellales</taxon>
        <taxon>Nakamurellaceae</taxon>
        <taxon>Nakamurella</taxon>
    </lineage>
</organism>
<dbReference type="PANTHER" id="PTHR30383:SF29">
    <property type="entry name" value="SGNH HYDROLASE-TYPE ESTERASE DOMAIN-CONTAINING PROTEIN"/>
    <property type="match status" value="1"/>
</dbReference>
<proteinExistence type="predicted"/>
<reference evidence="2" key="1">
    <citation type="journal article" date="2014" name="Int. J. Syst. Evol. Microbiol.">
        <title>Complete genome sequence of Corynebacterium casei LMG S-19264T (=DSM 44701T), isolated from a smear-ripened cheese.</title>
        <authorList>
            <consortium name="US DOE Joint Genome Institute (JGI-PGF)"/>
            <person name="Walter F."/>
            <person name="Albersmeier A."/>
            <person name="Kalinowski J."/>
            <person name="Ruckert C."/>
        </authorList>
    </citation>
    <scope>NUCLEOTIDE SEQUENCE</scope>
    <source>
        <strain evidence="2">CGMCC 4.7308</strain>
    </source>
</reference>
<dbReference type="PANTHER" id="PTHR30383">
    <property type="entry name" value="THIOESTERASE 1/PROTEASE 1/LYSOPHOSPHOLIPASE L1"/>
    <property type="match status" value="1"/>
</dbReference>
<evidence type="ECO:0000313" key="3">
    <source>
        <dbReference type="Proteomes" id="UP000655208"/>
    </source>
</evidence>
<dbReference type="Proteomes" id="UP000655208">
    <property type="component" value="Unassembled WGS sequence"/>
</dbReference>
<keyword evidence="2" id="KW-0378">Hydrolase</keyword>
<evidence type="ECO:0000313" key="2">
    <source>
        <dbReference type="EMBL" id="GGL92541.1"/>
    </source>
</evidence>
<gene>
    <name evidence="2" type="ORF">GCM10011594_10400</name>
</gene>
<dbReference type="Gene3D" id="3.40.50.1110">
    <property type="entry name" value="SGNH hydrolase"/>
    <property type="match status" value="1"/>
</dbReference>
<dbReference type="CDD" id="cd01839">
    <property type="entry name" value="SGNH_arylesterase_like"/>
    <property type="match status" value="1"/>
</dbReference>
<evidence type="ECO:0000259" key="1">
    <source>
        <dbReference type="Pfam" id="PF13472"/>
    </source>
</evidence>
<name>A0A917SRI9_9ACTN</name>
<sequence>MDPRTVLCFGDSLTWGWVPTEQGAPSRRYGRGVRWTGVLADRLGPGYAVVEEGLNGRTTTADDPLDPRLNGSAHLPAALASHLPLDLVVLMLGTNDSKAYFHRTPFDIATGMAALVGQVVSAAGGVTSYPAPEVLVVAPPALSAMPDPWFQEVFRGGEEKTRQLAQVYRAMAEFAKVPFFDAGSVITTDGVDGVHFTEENNRVLGEALATVVVDVLAD</sequence>